<keyword evidence="1" id="KW-0812">Transmembrane</keyword>
<dbReference type="Proteomes" id="UP001234989">
    <property type="component" value="Chromosome 2"/>
</dbReference>
<feature type="non-terminal residue" evidence="2">
    <location>
        <position position="1"/>
    </location>
</feature>
<reference evidence="2" key="1">
    <citation type="submission" date="2023-08" db="EMBL/GenBank/DDBJ databases">
        <title>A de novo genome assembly of Solanum verrucosum Schlechtendal, a Mexican diploid species geographically isolated from the other diploid A-genome species in potato relatives.</title>
        <authorList>
            <person name="Hosaka K."/>
        </authorList>
    </citation>
    <scope>NUCLEOTIDE SEQUENCE</scope>
    <source>
        <tissue evidence="2">Young leaves</tissue>
    </source>
</reference>
<sequence length="185" mass="21850">STTRKFPQLYHFPAIFYSLTLIFCLLLLVTSSSTIYLVSPITRWRSQEFKQGYSKGNILCHEDSTICGEEVETVGNLFLQYRITTQFWRIFSSLRGVVWTMPNRITHLLYSWEEVGGGASDRDRWRIVPACIWWTVWRERNARCFESKSCDLQKIKLNCIKLFCFWCKQMYLEDTESIIEILGSI</sequence>
<organism evidence="2 3">
    <name type="scientific">Solanum verrucosum</name>
    <dbReference type="NCBI Taxonomy" id="315347"/>
    <lineage>
        <taxon>Eukaryota</taxon>
        <taxon>Viridiplantae</taxon>
        <taxon>Streptophyta</taxon>
        <taxon>Embryophyta</taxon>
        <taxon>Tracheophyta</taxon>
        <taxon>Spermatophyta</taxon>
        <taxon>Magnoliopsida</taxon>
        <taxon>eudicotyledons</taxon>
        <taxon>Gunneridae</taxon>
        <taxon>Pentapetalae</taxon>
        <taxon>asterids</taxon>
        <taxon>lamiids</taxon>
        <taxon>Solanales</taxon>
        <taxon>Solanaceae</taxon>
        <taxon>Solanoideae</taxon>
        <taxon>Solaneae</taxon>
        <taxon>Solanum</taxon>
    </lineage>
</organism>
<evidence type="ECO:0000256" key="1">
    <source>
        <dbReference type="SAM" id="Phobius"/>
    </source>
</evidence>
<keyword evidence="1" id="KW-1133">Transmembrane helix</keyword>
<name>A0AAF0Q2L2_SOLVR</name>
<dbReference type="AlphaFoldDB" id="A0AAF0Q2L2"/>
<evidence type="ECO:0000313" key="2">
    <source>
        <dbReference type="EMBL" id="WMV15288.1"/>
    </source>
</evidence>
<proteinExistence type="predicted"/>
<keyword evidence="3" id="KW-1185">Reference proteome</keyword>
<feature type="transmembrane region" description="Helical" evidence="1">
    <location>
        <begin position="14"/>
        <end position="38"/>
    </location>
</feature>
<keyword evidence="1" id="KW-0472">Membrane</keyword>
<dbReference type="EMBL" id="CP133613">
    <property type="protein sequence ID" value="WMV15288.1"/>
    <property type="molecule type" value="Genomic_DNA"/>
</dbReference>
<accession>A0AAF0Q2L2</accession>
<evidence type="ECO:0000313" key="3">
    <source>
        <dbReference type="Proteomes" id="UP001234989"/>
    </source>
</evidence>
<protein>
    <submittedName>
        <fullName evidence="2">Uncharacterized protein</fullName>
    </submittedName>
</protein>
<gene>
    <name evidence="2" type="ORF">MTR67_008673</name>
</gene>